<evidence type="ECO:0000256" key="1">
    <source>
        <dbReference type="ARBA" id="ARBA00010688"/>
    </source>
</evidence>
<dbReference type="PATRIC" id="fig|1229493.5.peg.4755"/>
<dbReference type="AlphaFoldDB" id="A0A0C1YZ46"/>
<evidence type="ECO:0000256" key="14">
    <source>
        <dbReference type="ARBA" id="ARBA00080545"/>
    </source>
</evidence>
<evidence type="ECO:0000256" key="6">
    <source>
        <dbReference type="ARBA" id="ARBA00023277"/>
    </source>
</evidence>
<dbReference type="Proteomes" id="UP000031586">
    <property type="component" value="Unassembled WGS sequence"/>
</dbReference>
<evidence type="ECO:0000256" key="13">
    <source>
        <dbReference type="ARBA" id="ARBA00075711"/>
    </source>
</evidence>
<dbReference type="GO" id="GO:0019698">
    <property type="term" value="P:D-galacturonate catabolic process"/>
    <property type="evidence" value="ECO:0007669"/>
    <property type="project" value="TreeGrafter"/>
</dbReference>
<name>A0A0C1YZ46_9VIBR</name>
<evidence type="ECO:0000256" key="10">
    <source>
        <dbReference type="ARBA" id="ARBA00054997"/>
    </source>
</evidence>
<evidence type="ECO:0000256" key="5">
    <source>
        <dbReference type="ARBA" id="ARBA00022840"/>
    </source>
</evidence>
<evidence type="ECO:0000256" key="3">
    <source>
        <dbReference type="ARBA" id="ARBA00022741"/>
    </source>
</evidence>
<evidence type="ECO:0000313" key="17">
    <source>
        <dbReference type="Proteomes" id="UP000031586"/>
    </source>
</evidence>
<dbReference type="GeneID" id="47098649"/>
<dbReference type="EMBL" id="JPRD01000056">
    <property type="protein sequence ID" value="KIF49299.1"/>
    <property type="molecule type" value="Genomic_DNA"/>
</dbReference>
<dbReference type="GO" id="GO:0042840">
    <property type="term" value="P:D-glucuronate catabolic process"/>
    <property type="evidence" value="ECO:0007669"/>
    <property type="project" value="TreeGrafter"/>
</dbReference>
<dbReference type="GO" id="GO:0005524">
    <property type="term" value="F:ATP binding"/>
    <property type="evidence" value="ECO:0007669"/>
    <property type="project" value="UniProtKB-KW"/>
</dbReference>
<dbReference type="FunFam" id="3.40.1190.20:FF:000011">
    <property type="entry name" value="2-dehydro-3-deoxygluconokinase, putative"/>
    <property type="match status" value="1"/>
</dbReference>
<keyword evidence="5" id="KW-0067">ATP-binding</keyword>
<proteinExistence type="inferred from homology"/>
<dbReference type="InterPro" id="IPR029056">
    <property type="entry name" value="Ribokinase-like"/>
</dbReference>
<organism evidence="16 17">
    <name type="scientific">Vibrio owensii CAIM 1854 = LMG 25443</name>
    <dbReference type="NCBI Taxonomy" id="1229493"/>
    <lineage>
        <taxon>Bacteria</taxon>
        <taxon>Pseudomonadati</taxon>
        <taxon>Pseudomonadota</taxon>
        <taxon>Gammaproteobacteria</taxon>
        <taxon>Vibrionales</taxon>
        <taxon>Vibrionaceae</taxon>
        <taxon>Vibrio</taxon>
    </lineage>
</organism>
<dbReference type="Gene3D" id="3.40.1190.20">
    <property type="match status" value="1"/>
</dbReference>
<feature type="domain" description="Carbohydrate kinase PfkB" evidence="15">
    <location>
        <begin position="5"/>
        <end position="302"/>
    </location>
</feature>
<gene>
    <name evidence="16" type="ORF">H735_25890</name>
</gene>
<comment type="catalytic activity">
    <reaction evidence="9">
        <text>2-dehydro-3-deoxy-D-gluconate + ATP = 2-dehydro-3-deoxy-6-phospho-D-gluconate + ADP + H(+)</text>
        <dbReference type="Rhea" id="RHEA:14797"/>
        <dbReference type="ChEBI" id="CHEBI:15378"/>
        <dbReference type="ChEBI" id="CHEBI:30616"/>
        <dbReference type="ChEBI" id="CHEBI:57569"/>
        <dbReference type="ChEBI" id="CHEBI:57990"/>
        <dbReference type="ChEBI" id="CHEBI:456216"/>
        <dbReference type="EC" id="2.7.1.45"/>
    </reaction>
</comment>
<evidence type="ECO:0000256" key="9">
    <source>
        <dbReference type="ARBA" id="ARBA00050729"/>
    </source>
</evidence>
<keyword evidence="3" id="KW-0547">Nucleotide-binding</keyword>
<keyword evidence="4 16" id="KW-0418">Kinase</keyword>
<evidence type="ECO:0000256" key="12">
    <source>
        <dbReference type="ARBA" id="ARBA00067931"/>
    </source>
</evidence>
<dbReference type="InterPro" id="IPR011611">
    <property type="entry name" value="PfkB_dom"/>
</dbReference>
<evidence type="ECO:0000256" key="11">
    <source>
        <dbReference type="ARBA" id="ARBA00066369"/>
    </source>
</evidence>
<comment type="function">
    <text evidence="10">Catalyzes the phosphorylation of 2-keto-3-deoxygluconate (KDG) to produce 2-keto-3-deoxy-6-phosphogluconate (KDPG).</text>
</comment>
<dbReference type="SUPFAM" id="SSF53613">
    <property type="entry name" value="Ribokinase-like"/>
    <property type="match status" value="1"/>
</dbReference>
<comment type="caution">
    <text evidence="16">The sequence shown here is derived from an EMBL/GenBank/DDBJ whole genome shotgun (WGS) entry which is preliminary data.</text>
</comment>
<dbReference type="PANTHER" id="PTHR43085">
    <property type="entry name" value="HEXOKINASE FAMILY MEMBER"/>
    <property type="match status" value="1"/>
</dbReference>
<comment type="similarity">
    <text evidence="1">Belongs to the carbohydrate kinase PfkB family.</text>
</comment>
<dbReference type="Pfam" id="PF00294">
    <property type="entry name" value="PfkB"/>
    <property type="match status" value="1"/>
</dbReference>
<protein>
    <recommendedName>
        <fullName evidence="12">2-dehydro-3-deoxygluconokinase</fullName>
        <ecNumber evidence="11">2.7.1.45</ecNumber>
    </recommendedName>
    <alternativeName>
        <fullName evidence="13">2-keto-3-deoxygluconokinase</fullName>
    </alternativeName>
    <alternativeName>
        <fullName evidence="14">3-deoxy-2-oxo-D-gluconate kinase</fullName>
    </alternativeName>
    <alternativeName>
        <fullName evidence="8">KDG kinase</fullName>
    </alternativeName>
</protein>
<comment type="pathway">
    <text evidence="7">Carbohydrate acid metabolism; 2-dehydro-3-deoxy-D-gluconate degradation; D-glyceraldehyde 3-phosphate and pyruvate from 2-dehydro-3-deoxy-D-gluconate: step 1/2.</text>
</comment>
<dbReference type="CDD" id="cd01166">
    <property type="entry name" value="KdgK"/>
    <property type="match status" value="1"/>
</dbReference>
<accession>A0A0C1YZ46</accession>
<evidence type="ECO:0000313" key="16">
    <source>
        <dbReference type="EMBL" id="KIF49299.1"/>
    </source>
</evidence>
<sequence>MKSLNIAVIGECMVELQKKEGQLKQSFGGDTLNTALYLSRLTKAHDIKTSYVTALGNDPFSQEMLSAWQEEGIDTSLVLSVKEKQPGIYYIETDETGERYFHYWRNEAAAKFLFEQNESPLLVDKLYSYDAVYLSGITLAILTEEGKTQLFGFLERFKAQGGKVIFDNNYRPKLWESRENAMSWYLKILKHTDIALLTFEDEQMLYGDEHLEQCIERTSALGVDEIIIKRGSKDCLVVANGEAQYVAPNKVDNVIDTTAAGDSFSAGFLAKRLTGGNAAESAYSGHCMAGAVIQHKGAIIPREVMPDLPL</sequence>
<evidence type="ECO:0000259" key="15">
    <source>
        <dbReference type="Pfam" id="PF00294"/>
    </source>
</evidence>
<dbReference type="GO" id="GO:0008673">
    <property type="term" value="F:2-dehydro-3-deoxygluconokinase activity"/>
    <property type="evidence" value="ECO:0007669"/>
    <property type="project" value="UniProtKB-EC"/>
</dbReference>
<evidence type="ECO:0000256" key="7">
    <source>
        <dbReference type="ARBA" id="ARBA00043951"/>
    </source>
</evidence>
<dbReference type="PROSITE" id="PS00584">
    <property type="entry name" value="PFKB_KINASES_2"/>
    <property type="match status" value="1"/>
</dbReference>
<dbReference type="GO" id="GO:0005829">
    <property type="term" value="C:cytosol"/>
    <property type="evidence" value="ECO:0007669"/>
    <property type="project" value="TreeGrafter"/>
</dbReference>
<evidence type="ECO:0000256" key="2">
    <source>
        <dbReference type="ARBA" id="ARBA00022679"/>
    </source>
</evidence>
<dbReference type="GO" id="GO:0006974">
    <property type="term" value="P:DNA damage response"/>
    <property type="evidence" value="ECO:0007669"/>
    <property type="project" value="TreeGrafter"/>
</dbReference>
<evidence type="ECO:0000256" key="4">
    <source>
        <dbReference type="ARBA" id="ARBA00022777"/>
    </source>
</evidence>
<dbReference type="InterPro" id="IPR002173">
    <property type="entry name" value="Carboh/pur_kinase_PfkB_CS"/>
</dbReference>
<evidence type="ECO:0000256" key="8">
    <source>
        <dbReference type="ARBA" id="ARBA00044254"/>
    </source>
</evidence>
<keyword evidence="2" id="KW-0808">Transferase</keyword>
<reference evidence="16 17" key="1">
    <citation type="submission" date="2014-07" db="EMBL/GenBank/DDBJ databases">
        <title>Unique and conserved regions in Vibrio harveyi and related species in comparison with the shrimp pathogen Vibrio harveyi CAIM 1792.</title>
        <authorList>
            <person name="Espinoza-Valles I."/>
            <person name="Vora G."/>
            <person name="Leekitcharoenphon P."/>
            <person name="Ussery D."/>
            <person name="Hoj L."/>
            <person name="Gomez-Gil B."/>
        </authorList>
    </citation>
    <scope>NUCLEOTIDE SEQUENCE [LARGE SCALE GENOMIC DNA]</scope>
    <source>
        <strain evidence="17">CAIM 1854 / LMG 25443</strain>
    </source>
</reference>
<dbReference type="EC" id="2.7.1.45" evidence="11"/>
<dbReference type="RefSeq" id="WP_005437155.1">
    <property type="nucleotide sequence ID" value="NZ_BAOH01000092.1"/>
</dbReference>
<dbReference type="PANTHER" id="PTHR43085:SF15">
    <property type="entry name" value="2-DEHYDRO-3-DEOXYGLUCONOKINASE"/>
    <property type="match status" value="1"/>
</dbReference>
<dbReference type="InterPro" id="IPR050306">
    <property type="entry name" value="PfkB_Carbo_kinase"/>
</dbReference>
<keyword evidence="6" id="KW-0119">Carbohydrate metabolism</keyword>